<evidence type="ECO:0000256" key="1">
    <source>
        <dbReference type="ARBA" id="ARBA00004141"/>
    </source>
</evidence>
<dbReference type="AlphaFoldDB" id="A0AAD5NGW8"/>
<evidence type="ECO:0000313" key="9">
    <source>
        <dbReference type="Proteomes" id="UP001064489"/>
    </source>
</evidence>
<dbReference type="GO" id="GO:0022857">
    <property type="term" value="F:transmembrane transporter activity"/>
    <property type="evidence" value="ECO:0007669"/>
    <property type="project" value="InterPro"/>
</dbReference>
<feature type="transmembrane region" description="Helical" evidence="6">
    <location>
        <begin position="239"/>
        <end position="260"/>
    </location>
</feature>
<feature type="transmembrane region" description="Helical" evidence="6">
    <location>
        <begin position="329"/>
        <end position="349"/>
    </location>
</feature>
<evidence type="ECO:0000256" key="5">
    <source>
        <dbReference type="SAM" id="MobiDB-lite"/>
    </source>
</evidence>
<evidence type="ECO:0000256" key="6">
    <source>
        <dbReference type="SAM" id="Phobius"/>
    </source>
</evidence>
<reference evidence="8" key="1">
    <citation type="journal article" date="2022" name="Plant J.">
        <title>Strategies of tolerance reflected in two North American maple genomes.</title>
        <authorList>
            <person name="McEvoy S.L."/>
            <person name="Sezen U.U."/>
            <person name="Trouern-Trend A."/>
            <person name="McMahon S.M."/>
            <person name="Schaberg P.G."/>
            <person name="Yang J."/>
            <person name="Wegrzyn J.L."/>
            <person name="Swenson N.G."/>
        </authorList>
    </citation>
    <scope>NUCLEOTIDE SEQUENCE</scope>
    <source>
        <strain evidence="8">91603</strain>
    </source>
</reference>
<dbReference type="GO" id="GO:0016020">
    <property type="term" value="C:membrane"/>
    <property type="evidence" value="ECO:0007669"/>
    <property type="project" value="UniProtKB-SubCell"/>
</dbReference>
<comment type="subcellular location">
    <subcellularLocation>
        <location evidence="1">Membrane</location>
        <topology evidence="1">Multi-pass membrane protein</topology>
    </subcellularLocation>
</comment>
<dbReference type="SUPFAM" id="SSF103473">
    <property type="entry name" value="MFS general substrate transporter"/>
    <property type="match status" value="2"/>
</dbReference>
<proteinExistence type="predicted"/>
<feature type="transmembrane region" description="Helical" evidence="6">
    <location>
        <begin position="66"/>
        <end position="84"/>
    </location>
</feature>
<keyword evidence="2 6" id="KW-0812">Transmembrane</keyword>
<dbReference type="Pfam" id="PF00083">
    <property type="entry name" value="Sugar_tr"/>
    <property type="match status" value="1"/>
</dbReference>
<dbReference type="InterPro" id="IPR036259">
    <property type="entry name" value="MFS_trans_sf"/>
</dbReference>
<reference evidence="8" key="2">
    <citation type="submission" date="2023-02" db="EMBL/GenBank/DDBJ databases">
        <authorList>
            <person name="Swenson N.G."/>
            <person name="Wegrzyn J.L."/>
            <person name="Mcevoy S.L."/>
        </authorList>
    </citation>
    <scope>NUCLEOTIDE SEQUENCE</scope>
    <source>
        <strain evidence="8">91603</strain>
        <tissue evidence="8">Leaf</tissue>
    </source>
</reference>
<feature type="transmembrane region" description="Helical" evidence="6">
    <location>
        <begin position="266"/>
        <end position="289"/>
    </location>
</feature>
<evidence type="ECO:0000259" key="7">
    <source>
        <dbReference type="PROSITE" id="PS50850"/>
    </source>
</evidence>
<evidence type="ECO:0000256" key="3">
    <source>
        <dbReference type="ARBA" id="ARBA00022989"/>
    </source>
</evidence>
<dbReference type="Proteomes" id="UP001064489">
    <property type="component" value="Chromosome 12"/>
</dbReference>
<keyword evidence="3 6" id="KW-1133">Transmembrane helix</keyword>
<feature type="compositionally biased region" description="Low complexity" evidence="5">
    <location>
        <begin position="1"/>
        <end position="11"/>
    </location>
</feature>
<evidence type="ECO:0000313" key="8">
    <source>
        <dbReference type="EMBL" id="KAI9156467.1"/>
    </source>
</evidence>
<dbReference type="Gene3D" id="1.20.1250.20">
    <property type="entry name" value="MFS general substrate transporter like domains"/>
    <property type="match status" value="2"/>
</dbReference>
<feature type="transmembrane region" description="Helical" evidence="6">
    <location>
        <begin position="158"/>
        <end position="176"/>
    </location>
</feature>
<keyword evidence="4 6" id="KW-0472">Membrane</keyword>
<organism evidence="8 9">
    <name type="scientific">Acer negundo</name>
    <name type="common">Box elder</name>
    <dbReference type="NCBI Taxonomy" id="4023"/>
    <lineage>
        <taxon>Eukaryota</taxon>
        <taxon>Viridiplantae</taxon>
        <taxon>Streptophyta</taxon>
        <taxon>Embryophyta</taxon>
        <taxon>Tracheophyta</taxon>
        <taxon>Spermatophyta</taxon>
        <taxon>Magnoliopsida</taxon>
        <taxon>eudicotyledons</taxon>
        <taxon>Gunneridae</taxon>
        <taxon>Pentapetalae</taxon>
        <taxon>rosids</taxon>
        <taxon>malvids</taxon>
        <taxon>Sapindales</taxon>
        <taxon>Sapindaceae</taxon>
        <taxon>Hippocastanoideae</taxon>
        <taxon>Acereae</taxon>
        <taxon>Acer</taxon>
    </lineage>
</organism>
<dbReference type="InterPro" id="IPR020846">
    <property type="entry name" value="MFS_dom"/>
</dbReference>
<feature type="domain" description="Major facilitator superfamily (MFS) profile" evidence="7">
    <location>
        <begin position="74"/>
        <end position="373"/>
    </location>
</feature>
<dbReference type="EMBL" id="JAJSOW010000107">
    <property type="protein sequence ID" value="KAI9156467.1"/>
    <property type="molecule type" value="Genomic_DNA"/>
</dbReference>
<feature type="transmembrane region" description="Helical" evidence="6">
    <location>
        <begin position="183"/>
        <end position="204"/>
    </location>
</feature>
<name>A0AAD5NGW8_ACENE</name>
<accession>A0AAD5NGW8</accession>
<dbReference type="InterPro" id="IPR005828">
    <property type="entry name" value="MFS_sugar_transport-like"/>
</dbReference>
<comment type="caution">
    <text evidence="8">The sequence shown here is derived from an EMBL/GenBank/DDBJ whole genome shotgun (WGS) entry which is preliminary data.</text>
</comment>
<feature type="transmembrane region" description="Helical" evidence="6">
    <location>
        <begin position="210"/>
        <end position="227"/>
    </location>
</feature>
<evidence type="ECO:0000256" key="2">
    <source>
        <dbReference type="ARBA" id="ARBA00022692"/>
    </source>
</evidence>
<protein>
    <recommendedName>
        <fullName evidence="7">Major facilitator superfamily (MFS) profile domain-containing protein</fullName>
    </recommendedName>
</protein>
<keyword evidence="9" id="KW-1185">Reference proteome</keyword>
<dbReference type="PROSITE" id="PS50850">
    <property type="entry name" value="MFS"/>
    <property type="match status" value="1"/>
</dbReference>
<evidence type="ECO:0000256" key="4">
    <source>
        <dbReference type="ARBA" id="ARBA00023136"/>
    </source>
</evidence>
<sequence length="373" mass="41217">MAQSHESTTTTESHDADALADSWPQSESSKDISVTLDVDQSQLQHDDDHVTTTTSFEEMLERNLEGFGRVMFFQVILIGLAGFFDSQQAFISIYADAIPTWHCTNNGSTTCDSKHSDICKLHASEWAWDEIPSKTIISEWGLQCSTALLRGLPASSHFAGTILGVFVLASLADSWLGRKKMLLYSCLTMSVTGIMTILSINVWIYSSLRFVTGFCRATIGSSVIILLSEVVGKKWRGRVGNLLFFFFMVGGMFSVMIAFVGQKLKMMQITLSLASFLCADTAFNLILVYSVEMFPTCVRNFAASMARQAITFGAVLGALLNSFGRKNPYLSYGVFGLIIICCGFFVLILPETRGISLCDTMDEQERKENIVHS</sequence>
<feature type="transmembrane region" description="Helical" evidence="6">
    <location>
        <begin position="301"/>
        <end position="323"/>
    </location>
</feature>
<feature type="region of interest" description="Disordered" evidence="5">
    <location>
        <begin position="1"/>
        <end position="28"/>
    </location>
</feature>
<dbReference type="PANTHER" id="PTHR24064">
    <property type="entry name" value="SOLUTE CARRIER FAMILY 22 MEMBER"/>
    <property type="match status" value="1"/>
</dbReference>
<gene>
    <name evidence="8" type="ORF">LWI28_007212</name>
</gene>